<evidence type="ECO:0000256" key="10">
    <source>
        <dbReference type="PIRSR" id="PIRSR615500-1"/>
    </source>
</evidence>
<dbReference type="CDD" id="cd04852">
    <property type="entry name" value="Peptidases_S8_3"/>
    <property type="match status" value="2"/>
</dbReference>
<reference evidence="18 19" key="1">
    <citation type="journal article" date="2018" name="Science">
        <title>The opium poppy genome and morphinan production.</title>
        <authorList>
            <person name="Guo L."/>
            <person name="Winzer T."/>
            <person name="Yang X."/>
            <person name="Li Y."/>
            <person name="Ning Z."/>
            <person name="He Z."/>
            <person name="Teodor R."/>
            <person name="Lu Y."/>
            <person name="Bowser T.A."/>
            <person name="Graham I.A."/>
            <person name="Ye K."/>
        </authorList>
    </citation>
    <scope>NUCLEOTIDE SEQUENCE [LARGE SCALE GENOMIC DNA]</scope>
    <source>
        <strain evidence="19">cv. HN1</strain>
        <tissue evidence="18">Leaves</tissue>
    </source>
</reference>
<feature type="domain" description="Peptidase S8/S53" evidence="14">
    <location>
        <begin position="142"/>
        <end position="599"/>
    </location>
</feature>
<keyword evidence="19" id="KW-1185">Reference proteome</keyword>
<evidence type="ECO:0000313" key="19">
    <source>
        <dbReference type="Proteomes" id="UP000316621"/>
    </source>
</evidence>
<feature type="domain" description="Subtilisin-like protease fibronectin type-III" evidence="17">
    <location>
        <begin position="1459"/>
        <end position="1561"/>
    </location>
</feature>
<organism evidence="18 19">
    <name type="scientific">Papaver somniferum</name>
    <name type="common">Opium poppy</name>
    <dbReference type="NCBI Taxonomy" id="3469"/>
    <lineage>
        <taxon>Eukaryota</taxon>
        <taxon>Viridiplantae</taxon>
        <taxon>Streptophyta</taxon>
        <taxon>Embryophyta</taxon>
        <taxon>Tracheophyta</taxon>
        <taxon>Spermatophyta</taxon>
        <taxon>Magnoliopsida</taxon>
        <taxon>Ranunculales</taxon>
        <taxon>Papaveraceae</taxon>
        <taxon>Papaveroideae</taxon>
        <taxon>Papaver</taxon>
    </lineage>
</organism>
<dbReference type="InterPro" id="IPR003137">
    <property type="entry name" value="PA_domain"/>
</dbReference>
<evidence type="ECO:0000256" key="8">
    <source>
        <dbReference type="ARBA" id="ARBA00023145"/>
    </source>
</evidence>
<dbReference type="InterPro" id="IPR045051">
    <property type="entry name" value="SBT"/>
</dbReference>
<feature type="compositionally biased region" description="Basic and acidic residues" evidence="12">
    <location>
        <begin position="996"/>
        <end position="1009"/>
    </location>
</feature>
<dbReference type="Pfam" id="PF02225">
    <property type="entry name" value="PA"/>
    <property type="match status" value="2"/>
</dbReference>
<evidence type="ECO:0000256" key="4">
    <source>
        <dbReference type="ARBA" id="ARBA00022670"/>
    </source>
</evidence>
<name>A0A4Y7IKP2_PAPSO</name>
<dbReference type="FunFam" id="3.40.50.200:FF:000006">
    <property type="entry name" value="Subtilisin-like protease SBT1.5"/>
    <property type="match status" value="2"/>
</dbReference>
<gene>
    <name evidence="18" type="ORF">C5167_040986</name>
</gene>
<feature type="active site" description="Charge relay system" evidence="10 11">
    <location>
        <position position="151"/>
    </location>
</feature>
<evidence type="ECO:0000256" key="3">
    <source>
        <dbReference type="ARBA" id="ARBA00022525"/>
    </source>
</evidence>
<feature type="active site" description="Charge relay system" evidence="11">
    <location>
        <position position="1011"/>
    </location>
</feature>
<accession>A0A4Y7IKP2</accession>
<keyword evidence="5 13" id="KW-0732">Signal</keyword>
<evidence type="ECO:0000256" key="13">
    <source>
        <dbReference type="SAM" id="SignalP"/>
    </source>
</evidence>
<feature type="active site" description="Charge relay system" evidence="11">
    <location>
        <position position="1342"/>
    </location>
</feature>
<evidence type="ECO:0000256" key="11">
    <source>
        <dbReference type="PROSITE-ProRule" id="PRU01240"/>
    </source>
</evidence>
<evidence type="ECO:0000259" key="16">
    <source>
        <dbReference type="Pfam" id="PF05922"/>
    </source>
</evidence>
<dbReference type="Pfam" id="PF17766">
    <property type="entry name" value="fn3_6"/>
    <property type="match status" value="2"/>
</dbReference>
<dbReference type="Gene3D" id="2.60.40.2310">
    <property type="match status" value="2"/>
</dbReference>
<dbReference type="FunFam" id="3.30.70.80:FF:000003">
    <property type="entry name" value="Subtilisin-like protease SBT1.9"/>
    <property type="match status" value="2"/>
</dbReference>
<dbReference type="Gene3D" id="3.50.30.30">
    <property type="match status" value="2"/>
</dbReference>
<evidence type="ECO:0000256" key="2">
    <source>
        <dbReference type="ARBA" id="ARBA00011073"/>
    </source>
</evidence>
<dbReference type="PROSITE" id="PS51892">
    <property type="entry name" value="SUBTILASE"/>
    <property type="match status" value="2"/>
</dbReference>
<evidence type="ECO:0000256" key="7">
    <source>
        <dbReference type="ARBA" id="ARBA00022825"/>
    </source>
</evidence>
<comment type="subcellular location">
    <subcellularLocation>
        <location evidence="1">Secreted</location>
    </subcellularLocation>
</comment>
<feature type="domain" description="PA" evidence="15">
    <location>
        <begin position="1173"/>
        <end position="1253"/>
    </location>
</feature>
<evidence type="ECO:0000256" key="1">
    <source>
        <dbReference type="ARBA" id="ARBA00004613"/>
    </source>
</evidence>
<dbReference type="Gramene" id="RZC48029">
    <property type="protein sequence ID" value="RZC48029"/>
    <property type="gene ID" value="C5167_040986"/>
</dbReference>
<dbReference type="Pfam" id="PF00082">
    <property type="entry name" value="Peptidase_S8"/>
    <property type="match status" value="2"/>
</dbReference>
<dbReference type="InterPro" id="IPR041469">
    <property type="entry name" value="Subtilisin-like_FN3"/>
</dbReference>
<feature type="active site" description="Charge relay system" evidence="10 11">
    <location>
        <position position="226"/>
    </location>
</feature>
<evidence type="ECO:0000259" key="14">
    <source>
        <dbReference type="Pfam" id="PF00082"/>
    </source>
</evidence>
<dbReference type="EMBL" id="CM010715">
    <property type="protein sequence ID" value="RZC48029.1"/>
    <property type="molecule type" value="Genomic_DNA"/>
</dbReference>
<keyword evidence="7 11" id="KW-0720">Serine protease</keyword>
<feature type="region of interest" description="Disordered" evidence="12">
    <location>
        <begin position="210"/>
        <end position="232"/>
    </location>
</feature>
<dbReference type="GO" id="GO:0004252">
    <property type="term" value="F:serine-type endopeptidase activity"/>
    <property type="evidence" value="ECO:0007669"/>
    <property type="project" value="UniProtKB-UniRule"/>
</dbReference>
<dbReference type="InterPro" id="IPR036852">
    <property type="entry name" value="Peptidase_S8/S53_dom_sf"/>
</dbReference>
<feature type="region of interest" description="Disordered" evidence="12">
    <location>
        <begin position="996"/>
        <end position="1017"/>
    </location>
</feature>
<evidence type="ECO:0000256" key="6">
    <source>
        <dbReference type="ARBA" id="ARBA00022801"/>
    </source>
</evidence>
<dbReference type="FunFam" id="2.60.40.2310:FF:000001">
    <property type="entry name" value="Subtilisin-like protease SBT1.5"/>
    <property type="match status" value="1"/>
</dbReference>
<sequence>MTTTQSVTTVFIILSTLLFSSYSDALSSTFDDEKTETYIIHVSKLEKPTVFPSHHDWYTSTLQSLPAHLSPSHPQGNIIYTYKNVFHGFAALLTPSQASHLHLQPGFLAVLPQDVHQLHTTRTPHFLGLSDNSGLWPDSEYGDDIIIGVFDTGIWPESQSFNDTSLSNPIPERWKGTCESGPDFSNTSCNNKIIGARFYYKGIEAKDGRKLNETKDSKSPRDTDGHGTHTASTAAGSVVKNAGLYEYGVGVAKGMATKARIASYKICWSNGCASADILAAIDQAVEDGVDVISLSVGSLIQLPYDRDSTSIGTFGAAMKGVLVTASAGNSGPSPLRVTNAAPWIFTVGASTIDREFPCDVILGDGRVFSGVSLYSGKPLEKSNTELVFAADIGSIFCKEGELNSTAAAGKIVVCDGGGVVGTAEKGNAVKIAGGVGIIITNSLVYGEELSAVSHLIPGATVTFKDANEIVKYIDTQQKPTASFDFKGTIVGSSPSAPKVAAFSSRGPTFISPEILKPDIIAPGVNILAAWTGAVGPTDLEIDKRRVEFNIISGTSMSCPHVSGLAAMLRKAYPNWSPAAIKSALMTTAYNLDNAGKNFTDLSTGRDSTPFQHGAGHVDPNKALNPGLVYDIQPSDYEAFLCSIGYNKTQISLFIKDKTVDCSSHTSVASPGDLNYPSFSVIFEPPNDSVVKHKRVVTNVGKPGDAIYRVKVNSPTSAEISVSPSILTFTATNQSLSYEMTFTSLSKAENISKFEFGSIEWTDSVHVVRSPIALTWLPSFGELAMSMKSIPFFRFVFIILSILLSTQCSDTLSSTFDGEVTETFIVHVSKLEKPSVFPSHHDWYTSTLQSIPAHLSPSDPSEIIIYTYKNAFQGFAARLTPSQASHLRLQSGFLAILPQEIHQLHTTLTPQFLGLNDNSGLWPNSEYADDVIIGVLDTGIWPESQSFNDTSIQNPVPKRWKGICEPGRDFLSTSCSKKIIGARVYYKGIEEKLRRKLNETKDSKSPRDTNGHGTHTASTAAGSVVKNAGLFEYGVGEAKGMATKARIASYKICWTEGGCAAADILAAIDQAVEDGVDIISLSVGPRRARPYDKHSTAIGAFGAMMKGVLVIASAGNSGLSGPSTVANSAPWIFTVGASTIDREFPCNVILGDGRIVNGVSLYSGKPLEKPNIDLVYASSIGSIFCKEGELNSTAAAGKIVLCDGGGGIGIAEKGNAVKMAGGVGVIIANSLAHGEELSADAHLIPGTTVTFRSGVVILRYIVTQKNPTATLEFKGTIIGSSPSAPKIAAFSSRGPNAITLEILKPDVIAPGVNILAAWTGAVGPTDLEVDKRRVEFNIISGTSMSCPHVSGLAAMLRKAYPNWSPAAIKSALMTTSYNLDNAGKIFTDLSTGRDSTPFQHGAGHVDPNKSLNPGLVYDIQPSDYEAFLCSIGYNQTQISLFIHDKIVDCRSHTLVTGPGDLNYPSFSVVFKPPNSVVKHKRVVTNVGKPGDATYRVKVKSPLSAEISVSPSVLMFTMSNQSLSYEITFTSLSNPEKNSNITKNEFGSIEWTDSVHVVRSPIALIWLPSL</sequence>
<dbReference type="GO" id="GO:0005576">
    <property type="term" value="C:extracellular region"/>
    <property type="evidence" value="ECO:0007669"/>
    <property type="project" value="UniProtKB-SubCell"/>
</dbReference>
<feature type="chain" id="PRO_5021243592" evidence="13">
    <location>
        <begin position="26"/>
        <end position="1568"/>
    </location>
</feature>
<evidence type="ECO:0000259" key="17">
    <source>
        <dbReference type="Pfam" id="PF17766"/>
    </source>
</evidence>
<feature type="compositionally biased region" description="Basic and acidic residues" evidence="12">
    <location>
        <begin position="210"/>
        <end position="227"/>
    </location>
</feature>
<keyword evidence="6 11" id="KW-0378">Hydrolase</keyword>
<evidence type="ECO:0000256" key="9">
    <source>
        <dbReference type="ARBA" id="ARBA00023180"/>
    </source>
</evidence>
<feature type="active site" description="Charge relay system" evidence="11">
    <location>
        <position position="936"/>
    </location>
</feature>
<feature type="domain" description="Inhibitor I9" evidence="16">
    <location>
        <begin position="822"/>
        <end position="904"/>
    </location>
</feature>
<dbReference type="Gene3D" id="3.30.70.80">
    <property type="entry name" value="Peptidase S8 propeptide/proteinase inhibitor I9"/>
    <property type="match status" value="2"/>
</dbReference>
<dbReference type="PROSITE" id="PS00138">
    <property type="entry name" value="SUBTILASE_SER"/>
    <property type="match status" value="2"/>
</dbReference>
<dbReference type="SUPFAM" id="SSF52743">
    <property type="entry name" value="Subtilisin-like"/>
    <property type="match status" value="2"/>
</dbReference>
<dbReference type="PANTHER" id="PTHR10795">
    <property type="entry name" value="PROPROTEIN CONVERTASE SUBTILISIN/KEXIN"/>
    <property type="match status" value="1"/>
</dbReference>
<feature type="active site" description="Charge relay system" evidence="10 11">
    <location>
        <position position="555"/>
    </location>
</feature>
<feature type="signal peptide" evidence="13">
    <location>
        <begin position="1"/>
        <end position="25"/>
    </location>
</feature>
<protein>
    <submittedName>
        <fullName evidence="18">Uncharacterized protein</fullName>
    </submittedName>
</protein>
<dbReference type="CDD" id="cd02120">
    <property type="entry name" value="PA_subtilisin_like"/>
    <property type="match status" value="2"/>
</dbReference>
<keyword evidence="3" id="KW-0964">Secreted</keyword>
<dbReference type="InterPro" id="IPR023828">
    <property type="entry name" value="Peptidase_S8_Ser-AS"/>
</dbReference>
<comment type="similarity">
    <text evidence="2 11">Belongs to the peptidase S8 family.</text>
</comment>
<keyword evidence="8" id="KW-0865">Zymogen</keyword>
<dbReference type="PRINTS" id="PR00723">
    <property type="entry name" value="SUBTILISIN"/>
</dbReference>
<dbReference type="InterPro" id="IPR010259">
    <property type="entry name" value="S8pro/Inhibitor_I9"/>
</dbReference>
<evidence type="ECO:0000259" key="15">
    <source>
        <dbReference type="Pfam" id="PF02225"/>
    </source>
</evidence>
<dbReference type="InterPro" id="IPR037045">
    <property type="entry name" value="S8pro/Inhibitor_I9_sf"/>
</dbReference>
<dbReference type="Gene3D" id="3.40.50.200">
    <property type="entry name" value="Peptidase S8/S53 domain"/>
    <property type="match status" value="2"/>
</dbReference>
<feature type="domain" description="PA" evidence="15">
    <location>
        <begin position="397"/>
        <end position="469"/>
    </location>
</feature>
<dbReference type="InterPro" id="IPR015500">
    <property type="entry name" value="Peptidase_S8_subtilisin-rel"/>
</dbReference>
<evidence type="ECO:0000313" key="18">
    <source>
        <dbReference type="EMBL" id="RZC48029.1"/>
    </source>
</evidence>
<keyword evidence="4 11" id="KW-0645">Protease</keyword>
<dbReference type="GO" id="GO:0006508">
    <property type="term" value="P:proteolysis"/>
    <property type="evidence" value="ECO:0007669"/>
    <property type="project" value="UniProtKB-KW"/>
</dbReference>
<dbReference type="InterPro" id="IPR034197">
    <property type="entry name" value="Peptidases_S8_3"/>
</dbReference>
<dbReference type="GO" id="GO:0048731">
    <property type="term" value="P:system development"/>
    <property type="evidence" value="ECO:0007669"/>
    <property type="project" value="UniProtKB-ARBA"/>
</dbReference>
<dbReference type="FunFam" id="3.50.30.30:FF:000005">
    <property type="entry name" value="subtilisin-like protease SBT1.5"/>
    <property type="match status" value="2"/>
</dbReference>
<dbReference type="InterPro" id="IPR000209">
    <property type="entry name" value="Peptidase_S8/S53_dom"/>
</dbReference>
<dbReference type="Pfam" id="PF05922">
    <property type="entry name" value="Inhibitor_I9"/>
    <property type="match status" value="2"/>
</dbReference>
<evidence type="ECO:0000256" key="5">
    <source>
        <dbReference type="ARBA" id="ARBA00022729"/>
    </source>
</evidence>
<feature type="domain" description="Inhibitor I9" evidence="16">
    <location>
        <begin position="37"/>
        <end position="119"/>
    </location>
</feature>
<keyword evidence="9" id="KW-0325">Glycoprotein</keyword>
<feature type="domain" description="Subtilisin-like protease fibronectin type-III" evidence="17">
    <location>
        <begin position="672"/>
        <end position="772"/>
    </location>
</feature>
<dbReference type="Proteomes" id="UP000316621">
    <property type="component" value="Chromosome 1"/>
</dbReference>
<proteinExistence type="inferred from homology"/>
<evidence type="ECO:0000256" key="12">
    <source>
        <dbReference type="SAM" id="MobiDB-lite"/>
    </source>
</evidence>
<feature type="domain" description="Peptidase S8/S53" evidence="14">
    <location>
        <begin position="928"/>
        <end position="1386"/>
    </location>
</feature>